<gene>
    <name evidence="3" type="ORF">GCM10011396_36120</name>
</gene>
<reference evidence="3" key="2">
    <citation type="submission" date="2020-09" db="EMBL/GenBank/DDBJ databases">
        <authorList>
            <person name="Sun Q."/>
            <person name="Zhou Y."/>
        </authorList>
    </citation>
    <scope>NUCLEOTIDE SEQUENCE</scope>
    <source>
        <strain evidence="3">CGMCC 1.10998</strain>
    </source>
</reference>
<comment type="caution">
    <text evidence="3">The sequence shown here is derived from an EMBL/GenBank/DDBJ whole genome shotgun (WGS) entry which is preliminary data.</text>
</comment>
<dbReference type="InterPro" id="IPR052894">
    <property type="entry name" value="AsmA-related"/>
</dbReference>
<dbReference type="PANTHER" id="PTHR30441">
    <property type="entry name" value="DUF748 DOMAIN-CONTAINING PROTEIN"/>
    <property type="match status" value="1"/>
</dbReference>
<keyword evidence="1" id="KW-1133">Transmembrane helix</keyword>
<dbReference type="PANTHER" id="PTHR30441:SF4">
    <property type="entry name" value="PROTEIN ASMA"/>
    <property type="match status" value="1"/>
</dbReference>
<dbReference type="Pfam" id="PF05170">
    <property type="entry name" value="AsmA"/>
    <property type="match status" value="1"/>
</dbReference>
<evidence type="ECO:0000313" key="3">
    <source>
        <dbReference type="EMBL" id="GGC85569.1"/>
    </source>
</evidence>
<sequence>MQKFVRIAVISLLSIAVLFGALLAYLAFGFDANQFKTQIVQLVKDKKQRTLVIDGDIKLSVFPSLGVDLGKTSLSAQNSSANFATLKSAHISLALLPLLRKEVLLDSIAIDGLDLTLERQHEDSSNADDLLNKDESSGDPVKFDIKGIALTGASIHIKDTANNFSGSLNKLDFSSGRIADKVATELKFSTELDFQQPALQGKITVQSGLSFDLAAGTWEAKNLDLFAKGSLNKDAAKAFDVVAKASSIKFNSKDLALAADNLALAAKGPLGQDSAELNLEIPKLAVDQQNASGDTIKGNFKLSGTKSMDIGYQMSGVSGSAKTLSITKLLLDINGKDGSRSIAGKLQTSVNAQPEQRYFSLPDLRADLQIDDPAMPQKMLKLPVKATLMADLKKKTLSGTLNTQFDESTIKADFAVDQFDHPSTQLELAIDKLNLDRYLSAASPAAPHTAGVQAPAVEKPMDLSALKKLQLKGSVQIGQLQVKKLKLSELALPLKASEGVLSIAPLSAKLYQGTLAGSATVNANSNSFSLRTTLTDVNVNPLLKDALDHDILEGRGKLILNLTTTGKSTPAMKQALDGDISIELHDGAVKGINLAKSLRDFKSKILNKSDQQQAANASEKTDFSSFSASMHFHDGIGKSDDLSLKSPFLRVGGTGTLNVVNSSLDYLANVVVVNTAAGQGGADLGQLKNITVPVRINGPLTALGYQIQWSAIATGALKSVIEDKAKPVLEQKKEELKGKLQDRLKGLFGH</sequence>
<proteinExistence type="predicted"/>
<feature type="transmembrane region" description="Helical" evidence="1">
    <location>
        <begin position="7"/>
        <end position="28"/>
    </location>
</feature>
<organism evidence="3 4">
    <name type="scientific">Undibacterium terreum</name>
    <dbReference type="NCBI Taxonomy" id="1224302"/>
    <lineage>
        <taxon>Bacteria</taxon>
        <taxon>Pseudomonadati</taxon>
        <taxon>Pseudomonadota</taxon>
        <taxon>Betaproteobacteria</taxon>
        <taxon>Burkholderiales</taxon>
        <taxon>Oxalobacteraceae</taxon>
        <taxon>Undibacterium</taxon>
    </lineage>
</organism>
<dbReference type="AlphaFoldDB" id="A0A916XNF8"/>
<protein>
    <submittedName>
        <fullName evidence="3">Cell envelope biogenesis protein AsmA</fullName>
    </submittedName>
</protein>
<dbReference type="EMBL" id="BMED01000003">
    <property type="protein sequence ID" value="GGC85569.1"/>
    <property type="molecule type" value="Genomic_DNA"/>
</dbReference>
<dbReference type="GO" id="GO:0090313">
    <property type="term" value="P:regulation of protein targeting to membrane"/>
    <property type="evidence" value="ECO:0007669"/>
    <property type="project" value="TreeGrafter"/>
</dbReference>
<dbReference type="Proteomes" id="UP000637423">
    <property type="component" value="Unassembled WGS sequence"/>
</dbReference>
<name>A0A916XNF8_9BURK</name>
<evidence type="ECO:0000313" key="4">
    <source>
        <dbReference type="Proteomes" id="UP000637423"/>
    </source>
</evidence>
<keyword evidence="1" id="KW-0812">Transmembrane</keyword>
<accession>A0A916XNF8</accession>
<dbReference type="GO" id="GO:0005886">
    <property type="term" value="C:plasma membrane"/>
    <property type="evidence" value="ECO:0007669"/>
    <property type="project" value="TreeGrafter"/>
</dbReference>
<feature type="domain" description="AsmA" evidence="2">
    <location>
        <begin position="1"/>
        <end position="640"/>
    </location>
</feature>
<keyword evidence="1" id="KW-0472">Membrane</keyword>
<dbReference type="RefSeq" id="WP_188567465.1">
    <property type="nucleotide sequence ID" value="NZ_BMED01000003.1"/>
</dbReference>
<keyword evidence="4" id="KW-1185">Reference proteome</keyword>
<reference evidence="3" key="1">
    <citation type="journal article" date="2014" name="Int. J. Syst. Evol. Microbiol.">
        <title>Complete genome sequence of Corynebacterium casei LMG S-19264T (=DSM 44701T), isolated from a smear-ripened cheese.</title>
        <authorList>
            <consortium name="US DOE Joint Genome Institute (JGI-PGF)"/>
            <person name="Walter F."/>
            <person name="Albersmeier A."/>
            <person name="Kalinowski J."/>
            <person name="Ruckert C."/>
        </authorList>
    </citation>
    <scope>NUCLEOTIDE SEQUENCE</scope>
    <source>
        <strain evidence="3">CGMCC 1.10998</strain>
    </source>
</reference>
<dbReference type="InterPro" id="IPR007844">
    <property type="entry name" value="AsmA"/>
</dbReference>
<evidence type="ECO:0000259" key="2">
    <source>
        <dbReference type="Pfam" id="PF05170"/>
    </source>
</evidence>
<evidence type="ECO:0000256" key="1">
    <source>
        <dbReference type="SAM" id="Phobius"/>
    </source>
</evidence>